<organism evidence="6 7">
    <name type="scientific">Planobacterium oryzisoli</name>
    <dbReference type="NCBI Taxonomy" id="2771435"/>
    <lineage>
        <taxon>Bacteria</taxon>
        <taxon>Pseudomonadati</taxon>
        <taxon>Bacteroidota</taxon>
        <taxon>Flavobacteriia</taxon>
        <taxon>Flavobacteriales</taxon>
        <taxon>Weeksellaceae</taxon>
        <taxon>Chryseobacterium group</taxon>
        <taxon>Chryseobacterium</taxon>
    </lineage>
</organism>
<dbReference type="InterPro" id="IPR005653">
    <property type="entry name" value="OstA-like_N"/>
</dbReference>
<feature type="domain" description="Organic solvent tolerance-like N-terminal" evidence="5">
    <location>
        <begin position="46"/>
        <end position="200"/>
    </location>
</feature>
<dbReference type="PANTHER" id="PTHR30189">
    <property type="entry name" value="LPS-ASSEMBLY PROTEIN"/>
    <property type="match status" value="1"/>
</dbReference>
<dbReference type="EMBL" id="JADKYY010000014">
    <property type="protein sequence ID" value="MBF5028071.1"/>
    <property type="molecule type" value="Genomic_DNA"/>
</dbReference>
<keyword evidence="3" id="KW-0732">Signal</keyword>
<evidence type="ECO:0000256" key="2">
    <source>
        <dbReference type="SAM" id="MobiDB-lite"/>
    </source>
</evidence>
<name>A0A931E940_9FLAO</name>
<evidence type="ECO:0000313" key="7">
    <source>
        <dbReference type="Proteomes" id="UP000694480"/>
    </source>
</evidence>
<dbReference type="AlphaFoldDB" id="A0A931E940"/>
<protein>
    <submittedName>
        <fullName evidence="6">Organic solvent tolerance protein OstA</fullName>
    </submittedName>
</protein>
<feature type="region of interest" description="Disordered" evidence="2">
    <location>
        <begin position="557"/>
        <end position="579"/>
    </location>
</feature>
<dbReference type="GO" id="GO:1990351">
    <property type="term" value="C:transporter complex"/>
    <property type="evidence" value="ECO:0007669"/>
    <property type="project" value="TreeGrafter"/>
</dbReference>
<sequence length="579" mass="66418">MKNIFLLICVLSIGFYSAQIKTQPTTPLTKDPFFNNQSKTPQNPAEQVELVHSDLFQVDKERFQGNPFFSGNVKFSHKGSILTANEVVLYKEQNFIRAVGNVRLENADGSVITAQEMEYDGNTERGIARKDVVLTDPKQTISTQTLYYDRRTNEAYFNTGGTIRSDGNTMYTNSATYDISSKMIDFRGNVRIDNPEYTVEGINIKQNQNTNTAEFFGPTTIRNKKNPSNYLYTEKGRYLMDQKEAYLEKNSRIYYNNKVLTGDALYFNQITGYGTARGNVTLDDPLESRYLKGGYAEVYEKKDSAMVTEKPYAVKILEKDSIYFAAERILAYQKLDSIGVKKSHMRAYNKARMYKSNAQARADSISFNETDGILHLIDKPILWSGERQVTGQKILAYFNTETEDIDSLKVLEDAFAINKVDTLNLRDEFNQIKGRVMTVYYKDSEISLAQALGNAQAITYADSENEQTKEMERLGVVLSTCGTIEAEFTKRKVEIISCNIGAKSDFYPMSKISKERRFFPDFNWNTKDRIRRWQDIFLDTPNYPEIQYESDDSLYQQAQDALEAKRSESQPARVRRTRK</sequence>
<evidence type="ECO:0000256" key="1">
    <source>
        <dbReference type="ARBA" id="ARBA00023237"/>
    </source>
</evidence>
<dbReference type="Proteomes" id="UP000694480">
    <property type="component" value="Unassembled WGS sequence"/>
</dbReference>
<keyword evidence="7" id="KW-1185">Reference proteome</keyword>
<keyword evidence="1" id="KW-0472">Membrane</keyword>
<dbReference type="Pfam" id="PF03968">
    <property type="entry name" value="LptD_N"/>
    <property type="match status" value="1"/>
</dbReference>
<dbReference type="RefSeq" id="WP_194739996.1">
    <property type="nucleotide sequence ID" value="NZ_JADKYY010000014.1"/>
</dbReference>
<evidence type="ECO:0000313" key="6">
    <source>
        <dbReference type="EMBL" id="MBF5028071.1"/>
    </source>
</evidence>
<dbReference type="Pfam" id="PF13100">
    <property type="entry name" value="OstA_2"/>
    <property type="match status" value="1"/>
</dbReference>
<dbReference type="Gene3D" id="2.60.450.10">
    <property type="entry name" value="Lipopolysaccharide (LPS) transport protein A like domain"/>
    <property type="match status" value="2"/>
</dbReference>
<evidence type="ECO:0000259" key="4">
    <source>
        <dbReference type="Pfam" id="PF03968"/>
    </source>
</evidence>
<feature type="chain" id="PRO_5037963539" evidence="3">
    <location>
        <begin position="19"/>
        <end position="579"/>
    </location>
</feature>
<proteinExistence type="predicted"/>
<evidence type="ECO:0000256" key="3">
    <source>
        <dbReference type="SAM" id="SignalP"/>
    </source>
</evidence>
<evidence type="ECO:0000259" key="5">
    <source>
        <dbReference type="Pfam" id="PF13100"/>
    </source>
</evidence>
<dbReference type="GO" id="GO:0009279">
    <property type="term" value="C:cell outer membrane"/>
    <property type="evidence" value="ECO:0007669"/>
    <property type="project" value="TreeGrafter"/>
</dbReference>
<feature type="domain" description="Organic solvent tolerance-like N-terminal" evidence="4">
    <location>
        <begin position="263"/>
        <end position="401"/>
    </location>
</feature>
<reference evidence="6" key="1">
    <citation type="submission" date="2020-11" db="EMBL/GenBank/DDBJ databases">
        <title>Genome seq and assembly of Planobacterium sp.</title>
        <authorList>
            <person name="Chhetri G."/>
        </authorList>
    </citation>
    <scope>NUCLEOTIDE SEQUENCE</scope>
    <source>
        <strain evidence="6">GCR5</strain>
    </source>
</reference>
<gene>
    <name evidence="6" type="ORF">IC612_09705</name>
</gene>
<keyword evidence="1" id="KW-0998">Cell outer membrane</keyword>
<feature type="signal peptide" evidence="3">
    <location>
        <begin position="1"/>
        <end position="18"/>
    </location>
</feature>
<dbReference type="InterPro" id="IPR050218">
    <property type="entry name" value="LptD"/>
</dbReference>
<comment type="caution">
    <text evidence="6">The sequence shown here is derived from an EMBL/GenBank/DDBJ whole genome shotgun (WGS) entry which is preliminary data.</text>
</comment>
<dbReference type="PANTHER" id="PTHR30189:SF1">
    <property type="entry name" value="LPS-ASSEMBLY PROTEIN LPTD"/>
    <property type="match status" value="1"/>
</dbReference>
<accession>A0A931E940</accession>